<protein>
    <submittedName>
        <fullName evidence="1">Uncharacterized protein</fullName>
    </submittedName>
</protein>
<gene>
    <name evidence="1" type="primary">ORF135494</name>
</gene>
<accession>A0A0B7AQL8</accession>
<feature type="non-terminal residue" evidence="1">
    <location>
        <position position="1"/>
    </location>
</feature>
<dbReference type="AlphaFoldDB" id="A0A0B7AQL8"/>
<proteinExistence type="predicted"/>
<evidence type="ECO:0000313" key="1">
    <source>
        <dbReference type="EMBL" id="CEK83158.1"/>
    </source>
</evidence>
<organism evidence="1">
    <name type="scientific">Arion vulgaris</name>
    <dbReference type="NCBI Taxonomy" id="1028688"/>
    <lineage>
        <taxon>Eukaryota</taxon>
        <taxon>Metazoa</taxon>
        <taxon>Spiralia</taxon>
        <taxon>Lophotrochozoa</taxon>
        <taxon>Mollusca</taxon>
        <taxon>Gastropoda</taxon>
        <taxon>Heterobranchia</taxon>
        <taxon>Euthyneura</taxon>
        <taxon>Panpulmonata</taxon>
        <taxon>Eupulmonata</taxon>
        <taxon>Stylommatophora</taxon>
        <taxon>Helicina</taxon>
        <taxon>Arionoidea</taxon>
        <taxon>Arionidae</taxon>
        <taxon>Arion</taxon>
    </lineage>
</organism>
<dbReference type="EMBL" id="HACG01036293">
    <property type="protein sequence ID" value="CEK83158.1"/>
    <property type="molecule type" value="Transcribed_RNA"/>
</dbReference>
<name>A0A0B7AQL8_9EUPU</name>
<reference evidence="1" key="1">
    <citation type="submission" date="2014-12" db="EMBL/GenBank/DDBJ databases">
        <title>Insight into the proteome of Arion vulgaris.</title>
        <authorList>
            <person name="Aradska J."/>
            <person name="Bulat T."/>
            <person name="Smidak R."/>
            <person name="Sarate P."/>
            <person name="Gangsoo J."/>
            <person name="Sialana F."/>
            <person name="Bilban M."/>
            <person name="Lubec G."/>
        </authorList>
    </citation>
    <scope>NUCLEOTIDE SEQUENCE</scope>
    <source>
        <tissue evidence="1">Skin</tissue>
    </source>
</reference>
<sequence>KVERRRRRSPHTLILRRTQRLSYLYCLRTLCLPPNLPDLIEVGGVHGEFAQHSGYYIEFVLMVPWGLDLRLYIRVMVDSL</sequence>